<organism evidence="2 3">
    <name type="scientific">Ficus carica</name>
    <name type="common">Common fig</name>
    <dbReference type="NCBI Taxonomy" id="3494"/>
    <lineage>
        <taxon>Eukaryota</taxon>
        <taxon>Viridiplantae</taxon>
        <taxon>Streptophyta</taxon>
        <taxon>Embryophyta</taxon>
        <taxon>Tracheophyta</taxon>
        <taxon>Spermatophyta</taxon>
        <taxon>Magnoliopsida</taxon>
        <taxon>eudicotyledons</taxon>
        <taxon>Gunneridae</taxon>
        <taxon>Pentapetalae</taxon>
        <taxon>rosids</taxon>
        <taxon>fabids</taxon>
        <taxon>Rosales</taxon>
        <taxon>Moraceae</taxon>
        <taxon>Ficeae</taxon>
        <taxon>Ficus</taxon>
    </lineage>
</organism>
<evidence type="ECO:0000256" key="1">
    <source>
        <dbReference type="SAM" id="MobiDB-lite"/>
    </source>
</evidence>
<evidence type="ECO:0000313" key="2">
    <source>
        <dbReference type="EMBL" id="GMN42639.1"/>
    </source>
</evidence>
<comment type="caution">
    <text evidence="2">The sequence shown here is derived from an EMBL/GenBank/DDBJ whole genome shotgun (WGS) entry which is preliminary data.</text>
</comment>
<feature type="compositionally biased region" description="Basic and acidic residues" evidence="1">
    <location>
        <begin position="23"/>
        <end position="42"/>
    </location>
</feature>
<keyword evidence="3" id="KW-1185">Reference proteome</keyword>
<gene>
    <name evidence="2" type="ORF">TIFTF001_011855</name>
</gene>
<proteinExistence type="predicted"/>
<accession>A0AA88DHY8</accession>
<dbReference type="EMBL" id="BTGU01000014">
    <property type="protein sequence ID" value="GMN42639.1"/>
    <property type="molecule type" value="Genomic_DNA"/>
</dbReference>
<feature type="region of interest" description="Disordered" evidence="1">
    <location>
        <begin position="1"/>
        <end position="62"/>
    </location>
</feature>
<reference evidence="2" key="1">
    <citation type="submission" date="2023-07" db="EMBL/GenBank/DDBJ databases">
        <title>draft genome sequence of fig (Ficus carica).</title>
        <authorList>
            <person name="Takahashi T."/>
            <person name="Nishimura K."/>
        </authorList>
    </citation>
    <scope>NUCLEOTIDE SEQUENCE</scope>
</reference>
<name>A0AA88DHY8_FICCA</name>
<evidence type="ECO:0000313" key="3">
    <source>
        <dbReference type="Proteomes" id="UP001187192"/>
    </source>
</evidence>
<dbReference type="AlphaFoldDB" id="A0AA88DHY8"/>
<protein>
    <submittedName>
        <fullName evidence="2">Uncharacterized protein</fullName>
    </submittedName>
</protein>
<sequence length="62" mass="6775">MLDGMEEQATEPLTAAHGRRCGGRQDSRTTGDETDKTEEHGSLSEQYTQLGLLYNGSEELSS</sequence>
<dbReference type="Proteomes" id="UP001187192">
    <property type="component" value="Unassembled WGS sequence"/>
</dbReference>